<dbReference type="InterPro" id="IPR058982">
    <property type="entry name" value="Beta-barrel_AprE"/>
</dbReference>
<evidence type="ECO:0000259" key="12">
    <source>
        <dbReference type="Pfam" id="PF26002"/>
    </source>
</evidence>
<evidence type="ECO:0000256" key="5">
    <source>
        <dbReference type="ARBA" id="ARBA00022519"/>
    </source>
</evidence>
<dbReference type="NCBIfam" id="TIGR01843">
    <property type="entry name" value="type_I_hlyD"/>
    <property type="match status" value="1"/>
</dbReference>
<feature type="domain" description="AprE-like beta-barrel" evidence="12">
    <location>
        <begin position="362"/>
        <end position="451"/>
    </location>
</feature>
<feature type="domain" description="CyaD-like alpha-helical hairpin" evidence="11">
    <location>
        <begin position="130"/>
        <end position="325"/>
    </location>
</feature>
<dbReference type="GO" id="GO:0015031">
    <property type="term" value="P:protein transport"/>
    <property type="evidence" value="ECO:0007669"/>
    <property type="project" value="InterPro"/>
</dbReference>
<dbReference type="GO" id="GO:0005886">
    <property type="term" value="C:plasma membrane"/>
    <property type="evidence" value="ECO:0007669"/>
    <property type="project" value="UniProtKB-SubCell"/>
</dbReference>
<keyword evidence="8 9" id="KW-0472">Membrane</keyword>
<feature type="transmembrane region" description="Helical" evidence="9">
    <location>
        <begin position="61"/>
        <end position="79"/>
    </location>
</feature>
<keyword evidence="6 9" id="KW-0812">Transmembrane</keyword>
<sequence length="474" mass="52212">MAMNLKIEALGALLSRYAVVFRAAWQVRRENDTRPRLPHERAFLPAHLELIETPVHPLPMWTMRIVVALCVLIVLIALIGKLDIVAVAPGKLVPKQQVKTIQPALTGVVRRILVRDGERVAAGQLLMELDTTQAAADSDKARQSRVDAALAAERSRALLQAQAGGHAPALARIGDASEEQQSAAQHFADGIYGEYRDKLTSAQAELMKREAELGTTRQQIAKLEATAPLARRQADDYRSLVAQKYVARTDYLDKEQAALGEEHDLAAQRSHAQELVAAIAEQRADLAALSSQFRREQLDTLDKANQQLAQSRNDETKADTRQKLLSLSSPVAGTVQQLKVHTLGGLATAASPVMEIVPDDSLEVEADIENKDIGFVKARQEAVVKVEAFPYTRYGFLHGTVETVSNDAVSDRRRGLTFPVRIRLSTNRIRANDTWINLTPGMAVTAEIKTGKRSVAHYFLDPVIETGEESLRER</sequence>
<name>A0A0B6RT60_BURPL</name>
<keyword evidence="4 9" id="KW-1003">Cell membrane</keyword>
<keyword evidence="7 9" id="KW-1133">Transmembrane helix</keyword>
<evidence type="ECO:0000256" key="7">
    <source>
        <dbReference type="ARBA" id="ARBA00022989"/>
    </source>
</evidence>
<dbReference type="EMBL" id="CP002580">
    <property type="protein sequence ID" value="AJK46578.1"/>
    <property type="molecule type" value="Genomic_DNA"/>
</dbReference>
<evidence type="ECO:0000256" key="1">
    <source>
        <dbReference type="ARBA" id="ARBA00004377"/>
    </source>
</evidence>
<evidence type="ECO:0000256" key="10">
    <source>
        <dbReference type="SAM" id="Coils"/>
    </source>
</evidence>
<dbReference type="SUPFAM" id="SSF111369">
    <property type="entry name" value="HlyD-like secretion proteins"/>
    <property type="match status" value="1"/>
</dbReference>
<dbReference type="InterPro" id="IPR050739">
    <property type="entry name" value="MFP"/>
</dbReference>
<evidence type="ECO:0000256" key="8">
    <source>
        <dbReference type="ARBA" id="ARBA00023136"/>
    </source>
</evidence>
<reference evidence="14" key="1">
    <citation type="submission" date="2011-03" db="EMBL/GenBank/DDBJ databases">
        <authorList>
            <person name="Voget S."/>
            <person name="Streit W.R."/>
            <person name="Jaeger K.E."/>
            <person name="Daniel R."/>
        </authorList>
    </citation>
    <scope>NUCLEOTIDE SEQUENCE [LARGE SCALE GENOMIC DNA]</scope>
    <source>
        <strain evidence="14">PG1</strain>
    </source>
</reference>
<dbReference type="Pfam" id="PF26002">
    <property type="entry name" value="Beta-barrel_AprE"/>
    <property type="match status" value="1"/>
</dbReference>
<proteinExistence type="inferred from homology"/>
<evidence type="ECO:0000256" key="4">
    <source>
        <dbReference type="ARBA" id="ARBA00022475"/>
    </source>
</evidence>
<dbReference type="Proteomes" id="UP000031838">
    <property type="component" value="Chromosome 1"/>
</dbReference>
<dbReference type="InterPro" id="IPR010129">
    <property type="entry name" value="T1SS_HlyD"/>
</dbReference>
<organism evidence="13 14">
    <name type="scientific">Burkholderia plantarii</name>
    <dbReference type="NCBI Taxonomy" id="41899"/>
    <lineage>
        <taxon>Bacteria</taxon>
        <taxon>Pseudomonadati</taxon>
        <taxon>Pseudomonadota</taxon>
        <taxon>Betaproteobacteria</taxon>
        <taxon>Burkholderiales</taxon>
        <taxon>Burkholderiaceae</taxon>
        <taxon>Burkholderia</taxon>
    </lineage>
</organism>
<evidence type="ECO:0000256" key="3">
    <source>
        <dbReference type="ARBA" id="ARBA00022448"/>
    </source>
</evidence>
<gene>
    <name evidence="13" type="ORF">BGL_1c20690</name>
</gene>
<evidence type="ECO:0000256" key="9">
    <source>
        <dbReference type="RuleBase" id="RU365093"/>
    </source>
</evidence>
<keyword evidence="14" id="KW-1185">Reference proteome</keyword>
<dbReference type="Gene3D" id="2.40.30.170">
    <property type="match status" value="1"/>
</dbReference>
<accession>A0A0B6RT60</accession>
<keyword evidence="10" id="KW-0175">Coiled coil</keyword>
<evidence type="ECO:0000313" key="13">
    <source>
        <dbReference type="EMBL" id="AJK46578.1"/>
    </source>
</evidence>
<comment type="subcellular location">
    <subcellularLocation>
        <location evidence="1 9">Cell inner membrane</location>
        <topology evidence="1 9">Single-pass membrane protein</topology>
    </subcellularLocation>
</comment>
<reference evidence="13 14" key="2">
    <citation type="journal article" date="2016" name="Appl. Microbiol. Biotechnol.">
        <title>Mutations improving production and secretion of extracellular lipase by Burkholderia glumae PG1.</title>
        <authorList>
            <person name="Knapp A."/>
            <person name="Voget S."/>
            <person name="Gao R."/>
            <person name="Zaburannyi N."/>
            <person name="Krysciak D."/>
            <person name="Breuer M."/>
            <person name="Hauer B."/>
            <person name="Streit W.R."/>
            <person name="Muller R."/>
            <person name="Daniel R."/>
            <person name="Jaeger K.E."/>
        </authorList>
    </citation>
    <scope>NUCLEOTIDE SEQUENCE [LARGE SCALE GENOMIC DNA]</scope>
    <source>
        <strain evidence="13 14">PG1</strain>
    </source>
</reference>
<evidence type="ECO:0000256" key="6">
    <source>
        <dbReference type="ARBA" id="ARBA00022692"/>
    </source>
</evidence>
<dbReference type="InterPro" id="IPR059040">
    <property type="entry name" value="HH_CyaD-like"/>
</dbReference>
<evidence type="ECO:0000313" key="14">
    <source>
        <dbReference type="Proteomes" id="UP000031838"/>
    </source>
</evidence>
<dbReference type="HOGENOM" id="CLU_023976_0_1_4"/>
<comment type="similarity">
    <text evidence="2 9">Belongs to the membrane fusion protein (MFP) (TC 8.A.1) family.</text>
</comment>
<dbReference type="PANTHER" id="PTHR30386:SF26">
    <property type="entry name" value="TRANSPORT PROTEIN COMB"/>
    <property type="match status" value="1"/>
</dbReference>
<dbReference type="PRINTS" id="PR01490">
    <property type="entry name" value="RTXTOXIND"/>
</dbReference>
<dbReference type="Pfam" id="PF25988">
    <property type="entry name" value="HH_CyaD"/>
    <property type="match status" value="1"/>
</dbReference>
<dbReference type="KEGG" id="bgp:BGL_1c20690"/>
<dbReference type="PANTHER" id="PTHR30386">
    <property type="entry name" value="MEMBRANE FUSION SUBUNIT OF EMRAB-TOLC MULTIDRUG EFFLUX PUMP"/>
    <property type="match status" value="1"/>
</dbReference>
<evidence type="ECO:0000259" key="11">
    <source>
        <dbReference type="Pfam" id="PF25988"/>
    </source>
</evidence>
<evidence type="ECO:0000256" key="2">
    <source>
        <dbReference type="ARBA" id="ARBA00009477"/>
    </source>
</evidence>
<keyword evidence="3 9" id="KW-0813">Transport</keyword>
<dbReference type="Gene3D" id="2.40.50.100">
    <property type="match status" value="1"/>
</dbReference>
<protein>
    <recommendedName>
        <fullName evidence="9">Membrane fusion protein (MFP) family protein</fullName>
    </recommendedName>
</protein>
<feature type="coiled-coil region" evidence="10">
    <location>
        <begin position="272"/>
        <end position="314"/>
    </location>
</feature>
<keyword evidence="5 9" id="KW-0997">Cell inner membrane</keyword>
<dbReference type="AlphaFoldDB" id="A0A0B6RT60"/>